<dbReference type="CDD" id="cd07377">
    <property type="entry name" value="WHTH_GntR"/>
    <property type="match status" value="1"/>
</dbReference>
<gene>
    <name evidence="6" type="ORF">GMO_09020</name>
</gene>
<dbReference type="PANTHER" id="PTHR44846">
    <property type="entry name" value="MANNOSYL-D-GLYCERATE TRANSPORT/METABOLISM SYSTEM REPRESSOR MNGR-RELATED"/>
    <property type="match status" value="1"/>
</dbReference>
<keyword evidence="1" id="KW-0805">Transcription regulation</keyword>
<dbReference type="GO" id="GO:0045892">
    <property type="term" value="P:negative regulation of DNA-templated transcription"/>
    <property type="evidence" value="ECO:0007669"/>
    <property type="project" value="UniProtKB-UniRule"/>
</dbReference>
<dbReference type="eggNOG" id="COG2188">
    <property type="taxonomic scope" value="Bacteria"/>
</dbReference>
<keyword evidence="7" id="KW-1185">Reference proteome</keyword>
<dbReference type="PATRIC" id="fig|1088869.3.peg.908"/>
<dbReference type="SMART" id="SM00866">
    <property type="entry name" value="UTRA"/>
    <property type="match status" value="1"/>
</dbReference>
<dbReference type="STRING" id="1088869.GMO_09020"/>
<dbReference type="SMART" id="SM00345">
    <property type="entry name" value="HTH_GNTR"/>
    <property type="match status" value="1"/>
</dbReference>
<dbReference type="AlphaFoldDB" id="G6XHD6"/>
<organism evidence="6 7">
    <name type="scientific">Gluconobacter morbifer G707</name>
    <dbReference type="NCBI Taxonomy" id="1088869"/>
    <lineage>
        <taxon>Bacteria</taxon>
        <taxon>Pseudomonadati</taxon>
        <taxon>Pseudomonadota</taxon>
        <taxon>Alphaproteobacteria</taxon>
        <taxon>Acetobacterales</taxon>
        <taxon>Acetobacteraceae</taxon>
        <taxon>Gluconobacter</taxon>
    </lineage>
</organism>
<dbReference type="Gene3D" id="1.10.10.10">
    <property type="entry name" value="Winged helix-like DNA-binding domain superfamily/Winged helix DNA-binding domain"/>
    <property type="match status" value="1"/>
</dbReference>
<dbReference type="Pfam" id="PF07702">
    <property type="entry name" value="UTRA"/>
    <property type="match status" value="1"/>
</dbReference>
<proteinExistence type="predicted"/>
<dbReference type="NCBIfam" id="TIGR02018">
    <property type="entry name" value="his_ut_repres"/>
    <property type="match status" value="1"/>
</dbReference>
<dbReference type="InterPro" id="IPR010248">
    <property type="entry name" value="His_ut_repres"/>
</dbReference>
<dbReference type="GO" id="GO:0003677">
    <property type="term" value="F:DNA binding"/>
    <property type="evidence" value="ECO:0007669"/>
    <property type="project" value="UniProtKB-UniRule"/>
</dbReference>
<dbReference type="Gene3D" id="3.40.1410.10">
    <property type="entry name" value="Chorismate lyase-like"/>
    <property type="match status" value="1"/>
</dbReference>
<reference evidence="6 7" key="1">
    <citation type="submission" date="2011-10" db="EMBL/GenBank/DDBJ databases">
        <title>Genome sequence of Gluconobacter morbifer G707, isolated from Drosophila gut.</title>
        <authorList>
            <person name="Lee W.-J."/>
            <person name="Kim E.-K."/>
        </authorList>
    </citation>
    <scope>NUCLEOTIDE SEQUENCE [LARGE SCALE GENOMIC DNA]</scope>
    <source>
        <strain evidence="6 7">G707</strain>
    </source>
</reference>
<comment type="caution">
    <text evidence="6">The sequence shown here is derived from an EMBL/GenBank/DDBJ whole genome shotgun (WGS) entry which is preliminary data.</text>
</comment>
<dbReference type="PRINTS" id="PR00035">
    <property type="entry name" value="HTHGNTR"/>
</dbReference>
<dbReference type="PROSITE" id="PS50949">
    <property type="entry name" value="HTH_GNTR"/>
    <property type="match status" value="1"/>
</dbReference>
<dbReference type="OrthoDB" id="9808698at2"/>
<keyword evidence="2" id="KW-0238">DNA-binding</keyword>
<name>G6XHD6_9PROT</name>
<sequence length="248" mass="28102">MKMAAPRERSPARYEQVKLYITERIQDGEWKEGQKLPSESELVDLLGVSRMTVHRALRELMTEGIVVRAQGVGTFVSRPSPKADLLELHDIADDILSSGHTHTAQVITLEAIRADIDLAFSFDMRPGSKLFHSVIVHFEDDIPLQVEERFVSPAFAPEYLQQDFTLAHPHRHLYHISGPDEIEHIVFAVSPTLELQSLLDIGPHEPCLQLVRRTWVKGRVVMKGIFTYPGNRYSLGGRRKSTTDGFQI</sequence>
<dbReference type="InterPro" id="IPR036390">
    <property type="entry name" value="WH_DNA-bd_sf"/>
</dbReference>
<keyword evidence="3" id="KW-0804">Transcription</keyword>
<dbReference type="SUPFAM" id="SSF46785">
    <property type="entry name" value="Winged helix' DNA-binding domain"/>
    <property type="match status" value="1"/>
</dbReference>
<dbReference type="EMBL" id="AGQV01000001">
    <property type="protein sequence ID" value="EHH69594.1"/>
    <property type="molecule type" value="Genomic_DNA"/>
</dbReference>
<dbReference type="FunFam" id="1.10.10.10:FF:000079">
    <property type="entry name" value="GntR family transcriptional regulator"/>
    <property type="match status" value="1"/>
</dbReference>
<dbReference type="InterPro" id="IPR050679">
    <property type="entry name" value="Bact_HTH_transcr_reg"/>
</dbReference>
<evidence type="ECO:0000256" key="3">
    <source>
        <dbReference type="ARBA" id="ARBA00023163"/>
    </source>
</evidence>
<evidence type="ECO:0000256" key="1">
    <source>
        <dbReference type="ARBA" id="ARBA00023015"/>
    </source>
</evidence>
<dbReference type="InterPro" id="IPR011663">
    <property type="entry name" value="UTRA"/>
</dbReference>
<evidence type="ECO:0000259" key="5">
    <source>
        <dbReference type="PROSITE" id="PS50949"/>
    </source>
</evidence>
<dbReference type="RefSeq" id="WP_008851051.1">
    <property type="nucleotide sequence ID" value="NZ_AGQV01000001.1"/>
</dbReference>
<dbReference type="SUPFAM" id="SSF64288">
    <property type="entry name" value="Chorismate lyase-like"/>
    <property type="match status" value="1"/>
</dbReference>
<feature type="domain" description="HTH gntR-type" evidence="5">
    <location>
        <begin position="11"/>
        <end position="79"/>
    </location>
</feature>
<protein>
    <recommendedName>
        <fullName evidence="4">Histidine utilization repressor</fullName>
    </recommendedName>
</protein>
<evidence type="ECO:0000313" key="7">
    <source>
        <dbReference type="Proteomes" id="UP000004949"/>
    </source>
</evidence>
<dbReference type="InterPro" id="IPR028978">
    <property type="entry name" value="Chorismate_lyase_/UTRA_dom_sf"/>
</dbReference>
<dbReference type="PANTHER" id="PTHR44846:SF16">
    <property type="entry name" value="TRANSCRIPTIONAL REGULATOR PHNF-RELATED"/>
    <property type="match status" value="1"/>
</dbReference>
<dbReference type="InterPro" id="IPR036388">
    <property type="entry name" value="WH-like_DNA-bd_sf"/>
</dbReference>
<accession>G6XHD6</accession>
<dbReference type="Pfam" id="PF00392">
    <property type="entry name" value="GntR"/>
    <property type="match status" value="1"/>
</dbReference>
<evidence type="ECO:0000313" key="6">
    <source>
        <dbReference type="EMBL" id="EHH69594.1"/>
    </source>
</evidence>
<dbReference type="GO" id="GO:0003700">
    <property type="term" value="F:DNA-binding transcription factor activity"/>
    <property type="evidence" value="ECO:0007669"/>
    <property type="project" value="UniProtKB-UniRule"/>
</dbReference>
<dbReference type="GO" id="GO:0006547">
    <property type="term" value="P:L-histidine metabolic process"/>
    <property type="evidence" value="ECO:0007669"/>
    <property type="project" value="UniProtKB-UniRule"/>
</dbReference>
<dbReference type="InterPro" id="IPR000524">
    <property type="entry name" value="Tscrpt_reg_HTH_GntR"/>
</dbReference>
<evidence type="ECO:0000256" key="4">
    <source>
        <dbReference type="NCBIfam" id="TIGR02018"/>
    </source>
</evidence>
<dbReference type="Proteomes" id="UP000004949">
    <property type="component" value="Unassembled WGS sequence"/>
</dbReference>
<evidence type="ECO:0000256" key="2">
    <source>
        <dbReference type="ARBA" id="ARBA00023125"/>
    </source>
</evidence>